<dbReference type="CDD" id="cd00082">
    <property type="entry name" value="HisKA"/>
    <property type="match status" value="1"/>
</dbReference>
<dbReference type="InterPro" id="IPR005467">
    <property type="entry name" value="His_kinase_dom"/>
</dbReference>
<dbReference type="Pfam" id="PF13426">
    <property type="entry name" value="PAS_9"/>
    <property type="match status" value="1"/>
</dbReference>
<dbReference type="Gene3D" id="3.30.450.20">
    <property type="entry name" value="PAS domain"/>
    <property type="match status" value="6"/>
</dbReference>
<evidence type="ECO:0000259" key="12">
    <source>
        <dbReference type="PROSITE" id="PS50112"/>
    </source>
</evidence>
<dbReference type="PANTHER" id="PTHR45339:SF1">
    <property type="entry name" value="HYBRID SIGNAL TRANSDUCTION HISTIDINE KINASE J"/>
    <property type="match status" value="1"/>
</dbReference>
<dbReference type="PROSITE" id="PS50112">
    <property type="entry name" value="PAS"/>
    <property type="match status" value="4"/>
</dbReference>
<keyword evidence="6" id="KW-0418">Kinase</keyword>
<dbReference type="SUPFAM" id="SSF55874">
    <property type="entry name" value="ATPase domain of HSP90 chaperone/DNA topoisomerase II/histidine kinase"/>
    <property type="match status" value="1"/>
</dbReference>
<dbReference type="PRINTS" id="PR00344">
    <property type="entry name" value="BCTRLSENSOR"/>
</dbReference>
<dbReference type="Pfam" id="PF08448">
    <property type="entry name" value="PAS_4"/>
    <property type="match status" value="1"/>
</dbReference>
<dbReference type="Pfam" id="PF02518">
    <property type="entry name" value="HATPase_c"/>
    <property type="match status" value="1"/>
</dbReference>
<feature type="domain" description="PAS" evidence="12">
    <location>
        <begin position="400"/>
        <end position="449"/>
    </location>
</feature>
<evidence type="ECO:0000313" key="14">
    <source>
        <dbReference type="EMBL" id="MBP2113986.1"/>
    </source>
</evidence>
<feature type="domain" description="PAS" evidence="12">
    <location>
        <begin position="629"/>
        <end position="677"/>
    </location>
</feature>
<dbReference type="SUPFAM" id="SSF55785">
    <property type="entry name" value="PYP-like sensor domain (PAS domain)"/>
    <property type="match status" value="6"/>
</dbReference>
<feature type="domain" description="PAS" evidence="12">
    <location>
        <begin position="505"/>
        <end position="550"/>
    </location>
</feature>
<dbReference type="InterPro" id="IPR013767">
    <property type="entry name" value="PAS_fold"/>
</dbReference>
<evidence type="ECO:0000259" key="11">
    <source>
        <dbReference type="PROSITE" id="PS50110"/>
    </source>
</evidence>
<dbReference type="InterPro" id="IPR003594">
    <property type="entry name" value="HATPase_dom"/>
</dbReference>
<dbReference type="InterPro" id="IPR001789">
    <property type="entry name" value="Sig_transdc_resp-reg_receiver"/>
</dbReference>
<dbReference type="Pfam" id="PF08447">
    <property type="entry name" value="PAS_3"/>
    <property type="match status" value="3"/>
</dbReference>
<feature type="modified residue" description="4-aspartylphosphate" evidence="9">
    <location>
        <position position="1084"/>
    </location>
</feature>
<name>A0ABS4NVB0_9BACL</name>
<evidence type="ECO:0000256" key="7">
    <source>
        <dbReference type="ARBA" id="ARBA00022840"/>
    </source>
</evidence>
<feature type="domain" description="PAC" evidence="13">
    <location>
        <begin position="325"/>
        <end position="377"/>
    </location>
</feature>
<dbReference type="EMBL" id="JAGGLV010000014">
    <property type="protein sequence ID" value="MBP2113986.1"/>
    <property type="molecule type" value="Genomic_DNA"/>
</dbReference>
<reference evidence="14 15" key="1">
    <citation type="submission" date="2021-03" db="EMBL/GenBank/DDBJ databases">
        <title>Genomic Encyclopedia of Type Strains, Phase IV (KMG-IV): sequencing the most valuable type-strain genomes for metagenomic binning, comparative biology and taxonomic classification.</title>
        <authorList>
            <person name="Goeker M."/>
        </authorList>
    </citation>
    <scope>NUCLEOTIDE SEQUENCE [LARGE SCALE GENOMIC DNA]</scope>
    <source>
        <strain evidence="14 15">DSM 101953</strain>
    </source>
</reference>
<evidence type="ECO:0000256" key="3">
    <source>
        <dbReference type="ARBA" id="ARBA00022553"/>
    </source>
</evidence>
<comment type="catalytic activity">
    <reaction evidence="1">
        <text>ATP + protein L-histidine = ADP + protein N-phospho-L-histidine.</text>
        <dbReference type="EC" id="2.7.13.3"/>
    </reaction>
</comment>
<keyword evidence="4" id="KW-0808">Transferase</keyword>
<dbReference type="InterPro" id="IPR036097">
    <property type="entry name" value="HisK_dim/P_sf"/>
</dbReference>
<dbReference type="PROSITE" id="PS50110">
    <property type="entry name" value="RESPONSE_REGULATORY"/>
    <property type="match status" value="1"/>
</dbReference>
<feature type="domain" description="PAS" evidence="12">
    <location>
        <begin position="156"/>
        <end position="208"/>
    </location>
</feature>
<feature type="domain" description="Response regulatory" evidence="11">
    <location>
        <begin position="1035"/>
        <end position="1152"/>
    </location>
</feature>
<dbReference type="InterPro" id="IPR004358">
    <property type="entry name" value="Sig_transdc_His_kin-like_C"/>
</dbReference>
<dbReference type="PROSITE" id="PS50113">
    <property type="entry name" value="PAC"/>
    <property type="match status" value="6"/>
</dbReference>
<proteinExistence type="predicted"/>
<sequence>MDNLARNNSILDQAFQLSPVGMAVLSPEGGRWMKINPAFCNMLGCTEPEFLSGTLSGAGRDLQEEFSIQRIGTELAQRQGQPLQVEQRFSGIDGQPFWLALTFIPAQEEPSGRTVIVYAQDVTDRKIADQLTVDSRDLYNLFIKDDQSMISFSLPDGTITFISPSSYSQIGYHPEEIVGRNRAEFYHLEDVEAINSSGSLLKNNISSRRLRHKEGHYLWFETSFHVVCGDKGEITRIMGIGRNVTRRKHSEEALASAQRVARIGSWGWDLVKGRITFSDELRRILQYSVETGQVNQEAFLALVHPEDVRILQEAVERAMGLGEPGNTAYRMILPDGEVLMVHVQWDVILGPEGQPAQLFGMMQDITERMHMEEQLRESERNFRLMSENSLDLISRHAIKDSIFLYCSPASRSLLGYEPEEMIGTSAYDYLHPDDLEMILNQMAESVDSGLIPPASYRYRHKNGTYVWFETNSRYIFDAQGQKTEIIAVGRDITERKQFESKLQESEQRYKSLFEYNPAAVYSMNLQGDYLTANANLEKLSGYSLEELLGNYFGPLVAEKDIQKTLHHFTLASQGEPQSYDLTLIHKDGHPVEINTINIPIVVDHQVVGVYGISRDITDHIRYTEQIEKLSNDYTLILNAVSEGIFGLDNEGRVTFINPAGAHMLGFECDEITGHPYLDPIQQTALDGNHYRPEESPLMRAVRAGEAHQSLDAVLWRKDGSSFLAEYQVTPLFDKGERKGAVVVFRDITGEKEIIRAKELAEKADQAKSEFLAIMSHELRTPMNGIMGMTDLLSETELTEEQRGYAQIISESSASLLYILNEILDFSKIEAGKMTLTHEPVSLVELLDNITELFMPKAREKNIELSCRMAADVPELIMGDAARLRQVLVNLVSNAVKFTETGQVSILLSREYSRERKKLTLKFSVADTGIGIPSEKQPLLFQSFSQLHPSINRKYGGTGLGLAICKKLVELMGGAITVDSVVGEGSNFYFILPVDMELEPEGGCEDTVIVSDPAPVSEHSSIPEEGESAAEFGPLRILVAEDHPVNQKLLVTMLDKRGYAADLVDHGEAAVQAVLRERYDLVFMDVQMPGLSGLTATARIREQAPAPHQPYIAAVTAYARKEDRERCYAAGMDDFVSKPFLAADIDRVLERCSHRVSL</sequence>
<dbReference type="Gene3D" id="2.10.70.100">
    <property type="match status" value="1"/>
</dbReference>
<protein>
    <recommendedName>
        <fullName evidence="2">histidine kinase</fullName>
        <ecNumber evidence="2">2.7.13.3</ecNumber>
    </recommendedName>
</protein>
<dbReference type="RefSeq" id="WP_209876278.1">
    <property type="nucleotide sequence ID" value="NZ_JAGGLV010000014.1"/>
</dbReference>
<gene>
    <name evidence="14" type="ORF">J2Z70_004147</name>
</gene>
<dbReference type="InterPro" id="IPR000014">
    <property type="entry name" value="PAS"/>
</dbReference>
<evidence type="ECO:0000256" key="5">
    <source>
        <dbReference type="ARBA" id="ARBA00022741"/>
    </source>
</evidence>
<dbReference type="SMART" id="SM00086">
    <property type="entry name" value="PAC"/>
    <property type="match status" value="6"/>
</dbReference>
<dbReference type="PANTHER" id="PTHR45339">
    <property type="entry name" value="HYBRID SIGNAL TRANSDUCTION HISTIDINE KINASE J"/>
    <property type="match status" value="1"/>
</dbReference>
<dbReference type="CDD" id="cd00130">
    <property type="entry name" value="PAS"/>
    <property type="match status" value="6"/>
</dbReference>
<dbReference type="Gene3D" id="3.30.565.10">
    <property type="entry name" value="Histidine kinase-like ATPase, C-terminal domain"/>
    <property type="match status" value="1"/>
</dbReference>
<feature type="domain" description="PAC" evidence="13">
    <location>
        <begin position="708"/>
        <end position="759"/>
    </location>
</feature>
<dbReference type="Pfam" id="PF00512">
    <property type="entry name" value="HisKA"/>
    <property type="match status" value="1"/>
</dbReference>
<dbReference type="SUPFAM" id="SSF52172">
    <property type="entry name" value="CheY-like"/>
    <property type="match status" value="1"/>
</dbReference>
<dbReference type="InterPro" id="IPR001610">
    <property type="entry name" value="PAC"/>
</dbReference>
<evidence type="ECO:0000256" key="6">
    <source>
        <dbReference type="ARBA" id="ARBA00022777"/>
    </source>
</evidence>
<dbReference type="PROSITE" id="PS50109">
    <property type="entry name" value="HIS_KIN"/>
    <property type="match status" value="1"/>
</dbReference>
<evidence type="ECO:0000259" key="13">
    <source>
        <dbReference type="PROSITE" id="PS50113"/>
    </source>
</evidence>
<evidence type="ECO:0000256" key="9">
    <source>
        <dbReference type="PROSITE-ProRule" id="PRU00169"/>
    </source>
</evidence>
<dbReference type="InterPro" id="IPR003661">
    <property type="entry name" value="HisK_dim/P_dom"/>
</dbReference>
<feature type="domain" description="Histidine kinase" evidence="10">
    <location>
        <begin position="773"/>
        <end position="995"/>
    </location>
</feature>
<dbReference type="Proteomes" id="UP000773462">
    <property type="component" value="Unassembled WGS sequence"/>
</dbReference>
<keyword evidence="5" id="KW-0547">Nucleotide-binding</keyword>
<dbReference type="InterPro" id="IPR036890">
    <property type="entry name" value="HATPase_C_sf"/>
</dbReference>
<feature type="domain" description="PAC" evidence="13">
    <location>
        <begin position="83"/>
        <end position="134"/>
    </location>
</feature>
<evidence type="ECO:0000256" key="8">
    <source>
        <dbReference type="ARBA" id="ARBA00023012"/>
    </source>
</evidence>
<dbReference type="InterPro" id="IPR035965">
    <property type="entry name" value="PAS-like_dom_sf"/>
</dbReference>
<dbReference type="SUPFAM" id="SSF47384">
    <property type="entry name" value="Homodimeric domain of signal transducing histidine kinase"/>
    <property type="match status" value="1"/>
</dbReference>
<dbReference type="Gene3D" id="1.10.287.130">
    <property type="match status" value="1"/>
</dbReference>
<dbReference type="InterPro" id="IPR011006">
    <property type="entry name" value="CheY-like_superfamily"/>
</dbReference>
<keyword evidence="7" id="KW-0067">ATP-binding</keyword>
<dbReference type="SMART" id="SM00387">
    <property type="entry name" value="HATPase_c"/>
    <property type="match status" value="1"/>
</dbReference>
<keyword evidence="8" id="KW-0902">Two-component regulatory system</keyword>
<evidence type="ECO:0000259" key="10">
    <source>
        <dbReference type="PROSITE" id="PS50109"/>
    </source>
</evidence>
<evidence type="ECO:0000313" key="15">
    <source>
        <dbReference type="Proteomes" id="UP000773462"/>
    </source>
</evidence>
<comment type="caution">
    <text evidence="14">The sequence shown here is derived from an EMBL/GenBank/DDBJ whole genome shotgun (WGS) entry which is preliminary data.</text>
</comment>
<dbReference type="SMART" id="SM00388">
    <property type="entry name" value="HisKA"/>
    <property type="match status" value="1"/>
</dbReference>
<dbReference type="CDD" id="cd17546">
    <property type="entry name" value="REC_hyHK_CKI1_RcsC-like"/>
    <property type="match status" value="1"/>
</dbReference>
<dbReference type="EC" id="2.7.13.3" evidence="2"/>
<dbReference type="NCBIfam" id="TIGR00229">
    <property type="entry name" value="sensory_box"/>
    <property type="match status" value="5"/>
</dbReference>
<dbReference type="Pfam" id="PF00989">
    <property type="entry name" value="PAS"/>
    <property type="match status" value="1"/>
</dbReference>
<dbReference type="InterPro" id="IPR000700">
    <property type="entry name" value="PAS-assoc_C"/>
</dbReference>
<evidence type="ECO:0000256" key="4">
    <source>
        <dbReference type="ARBA" id="ARBA00022679"/>
    </source>
</evidence>
<dbReference type="Pfam" id="PF00072">
    <property type="entry name" value="Response_reg"/>
    <property type="match status" value="1"/>
</dbReference>
<dbReference type="SMART" id="SM00091">
    <property type="entry name" value="PAS"/>
    <property type="match status" value="6"/>
</dbReference>
<keyword evidence="3 9" id="KW-0597">Phosphoprotein</keyword>
<dbReference type="Gene3D" id="3.40.50.2300">
    <property type="match status" value="1"/>
</dbReference>
<evidence type="ECO:0000256" key="1">
    <source>
        <dbReference type="ARBA" id="ARBA00000085"/>
    </source>
</evidence>
<feature type="domain" description="PAC" evidence="13">
    <location>
        <begin position="577"/>
        <end position="628"/>
    </location>
</feature>
<feature type="domain" description="PAC" evidence="13">
    <location>
        <begin position="452"/>
        <end position="504"/>
    </location>
</feature>
<dbReference type="CDD" id="cd16922">
    <property type="entry name" value="HATPase_EvgS-ArcB-TorS-like"/>
    <property type="match status" value="1"/>
</dbReference>
<organism evidence="14 15">
    <name type="scientific">Paenibacillus silagei</name>
    <dbReference type="NCBI Taxonomy" id="1670801"/>
    <lineage>
        <taxon>Bacteria</taxon>
        <taxon>Bacillati</taxon>
        <taxon>Bacillota</taxon>
        <taxon>Bacilli</taxon>
        <taxon>Bacillales</taxon>
        <taxon>Paenibacillaceae</taxon>
        <taxon>Paenibacillus</taxon>
    </lineage>
</organism>
<keyword evidence="15" id="KW-1185">Reference proteome</keyword>
<dbReference type="InterPro" id="IPR013655">
    <property type="entry name" value="PAS_fold_3"/>
</dbReference>
<dbReference type="SMART" id="SM00448">
    <property type="entry name" value="REC"/>
    <property type="match status" value="1"/>
</dbReference>
<feature type="domain" description="PAC" evidence="13">
    <location>
        <begin position="203"/>
        <end position="256"/>
    </location>
</feature>
<evidence type="ECO:0000256" key="2">
    <source>
        <dbReference type="ARBA" id="ARBA00012438"/>
    </source>
</evidence>
<accession>A0ABS4NVB0</accession>
<dbReference type="InterPro" id="IPR013656">
    <property type="entry name" value="PAS_4"/>
</dbReference>